<evidence type="ECO:0000256" key="1">
    <source>
        <dbReference type="PROSITE-ProRule" id="PRU00169"/>
    </source>
</evidence>
<evidence type="ECO:0000259" key="2">
    <source>
        <dbReference type="PROSITE" id="PS50110"/>
    </source>
</evidence>
<dbReference type="PROSITE" id="PS50110">
    <property type="entry name" value="RESPONSE_REGULATORY"/>
    <property type="match status" value="1"/>
</dbReference>
<evidence type="ECO:0000313" key="4">
    <source>
        <dbReference type="Proteomes" id="UP000306416"/>
    </source>
</evidence>
<dbReference type="PANTHER" id="PTHR43228">
    <property type="entry name" value="TWO-COMPONENT RESPONSE REGULATOR"/>
    <property type="match status" value="1"/>
</dbReference>
<dbReference type="PANTHER" id="PTHR43228:SF1">
    <property type="entry name" value="TWO-COMPONENT RESPONSE REGULATOR ARR22"/>
    <property type="match status" value="1"/>
</dbReference>
<dbReference type="SUPFAM" id="SSF52172">
    <property type="entry name" value="CheY-like"/>
    <property type="match status" value="1"/>
</dbReference>
<dbReference type="Gene3D" id="3.40.50.2300">
    <property type="match status" value="1"/>
</dbReference>
<keyword evidence="4" id="KW-1185">Reference proteome</keyword>
<accession>A0A4S1CL36</accession>
<feature type="modified residue" description="4-aspartylphosphate" evidence="1">
    <location>
        <position position="55"/>
    </location>
</feature>
<sequence>MKCLIIEDNEFLREGLMLFLKDVAEIEVADNGRQGVDLFTGALREGRPFDLVLLDIIMPEMDGQQALRLMRQAEKDAKHQDKKSVIIMTSSLNSPENVQEAMWDGDCTDYLVKPVARADLMGMLKRHGLL</sequence>
<dbReference type="SMART" id="SM00448">
    <property type="entry name" value="REC"/>
    <property type="match status" value="1"/>
</dbReference>
<dbReference type="AlphaFoldDB" id="A0A4S1CL36"/>
<gene>
    <name evidence="3" type="ORF">E4633_02045</name>
</gene>
<proteinExistence type="predicted"/>
<dbReference type="GO" id="GO:0000160">
    <property type="term" value="P:phosphorelay signal transduction system"/>
    <property type="evidence" value="ECO:0007669"/>
    <property type="project" value="InterPro"/>
</dbReference>
<dbReference type="CDD" id="cd17546">
    <property type="entry name" value="REC_hyHK_CKI1_RcsC-like"/>
    <property type="match status" value="1"/>
</dbReference>
<dbReference type="Proteomes" id="UP000306416">
    <property type="component" value="Unassembled WGS sequence"/>
</dbReference>
<dbReference type="InterPro" id="IPR052048">
    <property type="entry name" value="ST_Response_Regulator"/>
</dbReference>
<dbReference type="Pfam" id="PF00072">
    <property type="entry name" value="Response_reg"/>
    <property type="match status" value="1"/>
</dbReference>
<keyword evidence="1" id="KW-0597">Phosphoprotein</keyword>
<dbReference type="EMBL" id="SRSC01000001">
    <property type="protein sequence ID" value="TGU74273.1"/>
    <property type="molecule type" value="Genomic_DNA"/>
</dbReference>
<dbReference type="RefSeq" id="WP_135868607.1">
    <property type="nucleotide sequence ID" value="NZ_SRSC01000001.1"/>
</dbReference>
<dbReference type="InterPro" id="IPR001789">
    <property type="entry name" value="Sig_transdc_resp-reg_receiver"/>
</dbReference>
<feature type="domain" description="Response regulatory" evidence="2">
    <location>
        <begin position="2"/>
        <end position="128"/>
    </location>
</feature>
<protein>
    <submittedName>
        <fullName evidence="3">Response regulator</fullName>
    </submittedName>
</protein>
<name>A0A4S1CL36_9BACT</name>
<evidence type="ECO:0000313" key="3">
    <source>
        <dbReference type="EMBL" id="TGU74273.1"/>
    </source>
</evidence>
<dbReference type="InterPro" id="IPR011006">
    <property type="entry name" value="CheY-like_superfamily"/>
</dbReference>
<reference evidence="3 4" key="1">
    <citation type="submission" date="2019-04" db="EMBL/GenBank/DDBJ databases">
        <title>Geobacter oryzae sp. nov., ferric-reducing bacteria isolated from paddy soil.</title>
        <authorList>
            <person name="Xu Z."/>
            <person name="Masuda Y."/>
            <person name="Itoh H."/>
            <person name="Senoo K."/>
        </authorList>
    </citation>
    <scope>NUCLEOTIDE SEQUENCE [LARGE SCALE GENOMIC DNA]</scope>
    <source>
        <strain evidence="3 4">Red111</strain>
    </source>
</reference>
<comment type="caution">
    <text evidence="3">The sequence shown here is derived from an EMBL/GenBank/DDBJ whole genome shotgun (WGS) entry which is preliminary data.</text>
</comment>
<organism evidence="3 4">
    <name type="scientific">Geomonas terrae</name>
    <dbReference type="NCBI Taxonomy" id="2562681"/>
    <lineage>
        <taxon>Bacteria</taxon>
        <taxon>Pseudomonadati</taxon>
        <taxon>Thermodesulfobacteriota</taxon>
        <taxon>Desulfuromonadia</taxon>
        <taxon>Geobacterales</taxon>
        <taxon>Geobacteraceae</taxon>
        <taxon>Geomonas</taxon>
    </lineage>
</organism>